<dbReference type="Proteomes" id="UP000414136">
    <property type="component" value="Unassembled WGS sequence"/>
</dbReference>
<name>A0A5E4ZIL0_9BURK</name>
<dbReference type="AlphaFoldDB" id="A0A5E4ZIL0"/>
<sequence length="327" mass="33597">MTHTRFTPAAAASHSFAASNATPHADNNPIGTDAAKALQALAGNHGGPRTFGSHGSHGSVSSLGSLRGLAPSPPSVGRFAALIHHLNNFALSASALGVASLSAIKETYDTSALSSAHKITLTTATAASLSSLMDLAVAVGKYCNPSSTSSQIQNTAWLASTGKLLGSKHLETYGGKYQSTLLGTSMMLFVNGAGQIAGGHGARHDHEGTAHATATPDTLGLPSPSSAPETGSHDLDALESCIGFAALAYRAFGDAATTAVIDWMNAKEARRNMDVVERHLSYEAPYGTEGTFKLRDPELDIDASDDSGVDDRSLSSVSSSVPHVMNV</sequence>
<keyword evidence="3" id="KW-1185">Reference proteome</keyword>
<dbReference type="OrthoDB" id="8940243at2"/>
<gene>
    <name evidence="2" type="ORF">PCA31118_00312</name>
</gene>
<dbReference type="EMBL" id="CABPSQ010000001">
    <property type="protein sequence ID" value="VVE60668.1"/>
    <property type="molecule type" value="Genomic_DNA"/>
</dbReference>
<feature type="region of interest" description="Disordered" evidence="1">
    <location>
        <begin position="43"/>
        <end position="66"/>
    </location>
</feature>
<feature type="compositionally biased region" description="Low complexity" evidence="1">
    <location>
        <begin position="9"/>
        <end position="21"/>
    </location>
</feature>
<evidence type="ECO:0000256" key="1">
    <source>
        <dbReference type="SAM" id="MobiDB-lite"/>
    </source>
</evidence>
<evidence type="ECO:0000313" key="3">
    <source>
        <dbReference type="Proteomes" id="UP000414136"/>
    </source>
</evidence>
<proteinExistence type="predicted"/>
<protein>
    <submittedName>
        <fullName evidence="2">Uncharacterized protein</fullName>
    </submittedName>
</protein>
<reference evidence="2 3" key="1">
    <citation type="submission" date="2019-08" db="EMBL/GenBank/DDBJ databases">
        <authorList>
            <person name="Peeters C."/>
        </authorList>
    </citation>
    <scope>NUCLEOTIDE SEQUENCE [LARGE SCALE GENOMIC DNA]</scope>
    <source>
        <strain evidence="2 3">LMG 31118</strain>
    </source>
</reference>
<feature type="compositionally biased region" description="Low complexity" evidence="1">
    <location>
        <begin position="52"/>
        <end position="66"/>
    </location>
</feature>
<evidence type="ECO:0000313" key="2">
    <source>
        <dbReference type="EMBL" id="VVE60668.1"/>
    </source>
</evidence>
<feature type="region of interest" description="Disordered" evidence="1">
    <location>
        <begin position="199"/>
        <end position="232"/>
    </location>
</feature>
<feature type="region of interest" description="Disordered" evidence="1">
    <location>
        <begin position="297"/>
        <end position="327"/>
    </location>
</feature>
<organism evidence="2 3">
    <name type="scientific">Pandoraea captiosa</name>
    <dbReference type="NCBI Taxonomy" id="2508302"/>
    <lineage>
        <taxon>Bacteria</taxon>
        <taxon>Pseudomonadati</taxon>
        <taxon>Pseudomonadota</taxon>
        <taxon>Betaproteobacteria</taxon>
        <taxon>Burkholderiales</taxon>
        <taxon>Burkholderiaceae</taxon>
        <taxon>Pandoraea</taxon>
    </lineage>
</organism>
<dbReference type="RefSeq" id="WP_150622359.1">
    <property type="nucleotide sequence ID" value="NZ_CABPSQ010000001.1"/>
</dbReference>
<feature type="region of interest" description="Disordered" evidence="1">
    <location>
        <begin position="1"/>
        <end position="31"/>
    </location>
</feature>
<feature type="compositionally biased region" description="Acidic residues" evidence="1">
    <location>
        <begin position="299"/>
        <end position="308"/>
    </location>
</feature>
<accession>A0A5E4ZIL0</accession>